<dbReference type="SUPFAM" id="SSF52540">
    <property type="entry name" value="P-loop containing nucleoside triphosphate hydrolases"/>
    <property type="match status" value="1"/>
</dbReference>
<feature type="region of interest" description="Disordered" evidence="8">
    <location>
        <begin position="352"/>
        <end position="378"/>
    </location>
</feature>
<dbReference type="InterPro" id="IPR011009">
    <property type="entry name" value="Kinase-like_dom_sf"/>
</dbReference>
<accession>A0ABV3BJD9</accession>
<feature type="region of interest" description="Disordered" evidence="8">
    <location>
        <begin position="615"/>
        <end position="634"/>
    </location>
</feature>
<keyword evidence="5 10" id="KW-0418">Kinase</keyword>
<evidence type="ECO:0000256" key="7">
    <source>
        <dbReference type="PROSITE-ProRule" id="PRU10141"/>
    </source>
</evidence>
<dbReference type="EMBL" id="JBEYXV010000004">
    <property type="protein sequence ID" value="MEU6821121.1"/>
    <property type="molecule type" value="Genomic_DNA"/>
</dbReference>
<keyword evidence="2" id="KW-0723">Serine/threonine-protein kinase</keyword>
<dbReference type="InterPro" id="IPR000719">
    <property type="entry name" value="Prot_kinase_dom"/>
</dbReference>
<dbReference type="InterPro" id="IPR027417">
    <property type="entry name" value="P-loop_NTPase"/>
</dbReference>
<dbReference type="Gene3D" id="3.30.200.20">
    <property type="entry name" value="Phosphorylase Kinase, domain 1"/>
    <property type="match status" value="1"/>
</dbReference>
<gene>
    <name evidence="10" type="ORF">ABZ921_10860</name>
</gene>
<evidence type="ECO:0000313" key="11">
    <source>
        <dbReference type="Proteomes" id="UP001551176"/>
    </source>
</evidence>
<evidence type="ECO:0000313" key="10">
    <source>
        <dbReference type="EMBL" id="MEU6821121.1"/>
    </source>
</evidence>
<evidence type="ECO:0000259" key="9">
    <source>
        <dbReference type="PROSITE" id="PS50011"/>
    </source>
</evidence>
<sequence length="910" mass="99667">MVGREAKGDAVLRVPLTRDFRFIHEPLPVGDTSIPVLGNEDLVAALHERLMYSHGGTFLVAGFRGVGKTTLVMRALALAASRPGSSAGKGSKDGKDSKGGKDSKDGERVTLLAVHLSIARRMEPDQLLFAIVRRIFEALDDEGLFGQLPPDVQESLLLAYTRTSLSFTQTQSDASERGATLGVAPQGPLASAAPTLGLTGRRTRTRTTEAAFLAYSETDVEHDLIRIVQLLGGRRTRPTRPTRPTRTRLFRSRPPLRVHPVIVLDEVDKLTDNDEEAIADLERLLGSLKNVLTTRGAHFILVAGPDLHDRALTDADRGNGLYESVFAWRMYVPCLWTAPKRLVRELSERGRAELGPTPESSPHPLPAPPTAVDVDLDRGPGAAPDLTIDLNARELNAPESETPQLATLIAHLNFKSRGVPRRLLQEFNSLVTWDDTGLPWLHIGERDWQRVAFYDHLNALLSETISSDTTNPLSPVPINEDRWRLGAYHVADWALRSRGRVFATQDVTAAGQLDPLLKVDGPTAERLLRHLVRGGVLEVVSEPGRADATLYGNAADAAITYYRLTDTYSRKIAGLALHNEDERADLGLPSPEPPSGWSASTTLHLHARPNGEAVVVPQQSARPTDPQPSLPPVTRLNDRYEVQRMIGAGGMGAVYRGRDLRTGEAVAIKLLHAWLADDEAAVLRFRRECEIGPRVRHPNVVRSFEAIESPEPALVMELIEGQSLSQLLERGHLSLADVAGVARGIGEALDYLHSMGISRIDLKPSNIIAHPNRGPVIIDLGLAHFQDPYDRRTQTGDVVGTVFYMAPEQIRSALAADIRSDLYSLGTVLHECVTGQRLRTGSNALDVAFSIFHDPVYVTDLPVSPAMREVIGTCLAHDPADRYQVPGDFLRALASTPEAQEEPAWQRRGR</sequence>
<dbReference type="RefSeq" id="WP_359347115.1">
    <property type="nucleotide sequence ID" value="NZ_JBEYXV010000004.1"/>
</dbReference>
<evidence type="ECO:0000256" key="5">
    <source>
        <dbReference type="ARBA" id="ARBA00022777"/>
    </source>
</evidence>
<evidence type="ECO:0000256" key="3">
    <source>
        <dbReference type="ARBA" id="ARBA00022679"/>
    </source>
</evidence>
<dbReference type="PROSITE" id="PS00107">
    <property type="entry name" value="PROTEIN_KINASE_ATP"/>
    <property type="match status" value="1"/>
</dbReference>
<keyword evidence="11" id="KW-1185">Reference proteome</keyword>
<evidence type="ECO:0000256" key="1">
    <source>
        <dbReference type="ARBA" id="ARBA00012513"/>
    </source>
</evidence>
<evidence type="ECO:0000256" key="8">
    <source>
        <dbReference type="SAM" id="MobiDB-lite"/>
    </source>
</evidence>
<dbReference type="InterPro" id="IPR017441">
    <property type="entry name" value="Protein_kinase_ATP_BS"/>
</dbReference>
<feature type="compositionally biased region" description="Pro residues" evidence="8">
    <location>
        <begin position="359"/>
        <end position="369"/>
    </location>
</feature>
<organism evidence="10 11">
    <name type="scientific">Streptomyces atriruber</name>
    <dbReference type="NCBI Taxonomy" id="545121"/>
    <lineage>
        <taxon>Bacteria</taxon>
        <taxon>Bacillati</taxon>
        <taxon>Actinomycetota</taxon>
        <taxon>Actinomycetes</taxon>
        <taxon>Kitasatosporales</taxon>
        <taxon>Streptomycetaceae</taxon>
        <taxon>Streptomyces</taxon>
    </lineage>
</organism>
<keyword evidence="6 7" id="KW-0067">ATP-binding</keyword>
<dbReference type="SMART" id="SM00220">
    <property type="entry name" value="S_TKc"/>
    <property type="match status" value="1"/>
</dbReference>
<feature type="compositionally biased region" description="Basic and acidic residues" evidence="8">
    <location>
        <begin position="90"/>
        <end position="104"/>
    </location>
</feature>
<evidence type="ECO:0000256" key="6">
    <source>
        <dbReference type="ARBA" id="ARBA00022840"/>
    </source>
</evidence>
<dbReference type="Proteomes" id="UP001551176">
    <property type="component" value="Unassembled WGS sequence"/>
</dbReference>
<dbReference type="PANTHER" id="PTHR43289">
    <property type="entry name" value="MITOGEN-ACTIVATED PROTEIN KINASE KINASE KINASE 20-RELATED"/>
    <property type="match status" value="1"/>
</dbReference>
<protein>
    <recommendedName>
        <fullName evidence="1">non-specific serine/threonine protein kinase</fullName>
        <ecNumber evidence="1">2.7.11.1</ecNumber>
    </recommendedName>
</protein>
<feature type="binding site" evidence="7">
    <location>
        <position position="669"/>
    </location>
    <ligand>
        <name>ATP</name>
        <dbReference type="ChEBI" id="CHEBI:30616"/>
    </ligand>
</feature>
<comment type="caution">
    <text evidence="10">The sequence shown here is derived from an EMBL/GenBank/DDBJ whole genome shotgun (WGS) entry which is preliminary data.</text>
</comment>
<feature type="domain" description="Protein kinase" evidence="9">
    <location>
        <begin position="640"/>
        <end position="894"/>
    </location>
</feature>
<evidence type="ECO:0000256" key="2">
    <source>
        <dbReference type="ARBA" id="ARBA00022527"/>
    </source>
</evidence>
<name>A0ABV3BJD9_9ACTN</name>
<proteinExistence type="predicted"/>
<dbReference type="PROSITE" id="PS50011">
    <property type="entry name" value="PROTEIN_KINASE_DOM"/>
    <property type="match status" value="1"/>
</dbReference>
<dbReference type="CDD" id="cd14014">
    <property type="entry name" value="STKc_PknB_like"/>
    <property type="match status" value="1"/>
</dbReference>
<keyword evidence="4 7" id="KW-0547">Nucleotide-binding</keyword>
<dbReference type="EC" id="2.7.11.1" evidence="1"/>
<keyword evidence="3 10" id="KW-0808">Transferase</keyword>
<dbReference type="PANTHER" id="PTHR43289:SF6">
    <property type="entry name" value="SERINE_THREONINE-PROTEIN KINASE NEKL-3"/>
    <property type="match status" value="1"/>
</dbReference>
<feature type="region of interest" description="Disordered" evidence="8">
    <location>
        <begin position="82"/>
        <end position="104"/>
    </location>
</feature>
<dbReference type="Gene3D" id="1.10.510.10">
    <property type="entry name" value="Transferase(Phosphotransferase) domain 1"/>
    <property type="match status" value="1"/>
</dbReference>
<dbReference type="GO" id="GO:0004674">
    <property type="term" value="F:protein serine/threonine kinase activity"/>
    <property type="evidence" value="ECO:0007669"/>
    <property type="project" value="UniProtKB-EC"/>
</dbReference>
<dbReference type="SUPFAM" id="SSF56112">
    <property type="entry name" value="Protein kinase-like (PK-like)"/>
    <property type="match status" value="1"/>
</dbReference>
<dbReference type="Pfam" id="PF00069">
    <property type="entry name" value="Pkinase"/>
    <property type="match status" value="1"/>
</dbReference>
<reference evidence="10 11" key="1">
    <citation type="submission" date="2024-06" db="EMBL/GenBank/DDBJ databases">
        <title>The Natural Products Discovery Center: Release of the First 8490 Sequenced Strains for Exploring Actinobacteria Biosynthetic Diversity.</title>
        <authorList>
            <person name="Kalkreuter E."/>
            <person name="Kautsar S.A."/>
            <person name="Yang D."/>
            <person name="Bader C.D."/>
            <person name="Teijaro C.N."/>
            <person name="Fluegel L."/>
            <person name="Davis C.M."/>
            <person name="Simpson J.R."/>
            <person name="Lauterbach L."/>
            <person name="Steele A.D."/>
            <person name="Gui C."/>
            <person name="Meng S."/>
            <person name="Li G."/>
            <person name="Viehrig K."/>
            <person name="Ye F."/>
            <person name="Su P."/>
            <person name="Kiefer A.F."/>
            <person name="Nichols A."/>
            <person name="Cepeda A.J."/>
            <person name="Yan W."/>
            <person name="Fan B."/>
            <person name="Jiang Y."/>
            <person name="Adhikari A."/>
            <person name="Zheng C.-J."/>
            <person name="Schuster L."/>
            <person name="Cowan T.M."/>
            <person name="Smanski M.J."/>
            <person name="Chevrette M.G."/>
            <person name="De Carvalho L.P.S."/>
            <person name="Shen B."/>
        </authorList>
    </citation>
    <scope>NUCLEOTIDE SEQUENCE [LARGE SCALE GENOMIC DNA]</scope>
    <source>
        <strain evidence="10 11">NPDC046838</strain>
    </source>
</reference>
<evidence type="ECO:0000256" key="4">
    <source>
        <dbReference type="ARBA" id="ARBA00022741"/>
    </source>
</evidence>